<gene>
    <name evidence="3" type="ORF">SAMN05428946_1844</name>
</gene>
<keyword evidence="1" id="KW-1133">Transmembrane helix</keyword>
<proteinExistence type="predicted"/>
<accession>A0A1U7PND3</accession>
<sequence>MTRPFNILILPERRAAAYLLAAIAFFLVALAGRNPLVWCLPLIILSILIGNYIYVHRAARALRFENERSRLRLFAGEAATVPFAFTNTGRLPIVSAEWTADVLDRDRALGREAGNQGEYRPMFLMGRETSVYPIDVQAVKRGMVRFPELKVRVRDLLGLYTAMLTYGEFVRKEICVYPEPIPFPLPQRLSRMEPGALQDRLSLFEEPTMPRGSRSYREGDPFGTVAWKEAARTGELRTKEFERVLQTRWILAADLSGPQPGHPDEQAAERIFGELAYAMTVAGQKGIETELWLNVRMAGARTHLHVLPGSGPAHMVSVLQMLARLPAAPAVAPPANMYGGIARSAGRGHVLLHFGAWREEAGGLERLLRKKGVPVHRLAGGRELEAV</sequence>
<reference evidence="4" key="1">
    <citation type="submission" date="2017-01" db="EMBL/GenBank/DDBJ databases">
        <authorList>
            <person name="Varghese N."/>
            <person name="Submissions S."/>
        </authorList>
    </citation>
    <scope>NUCLEOTIDE SEQUENCE [LARGE SCALE GENOMIC DNA]</scope>
    <source>
        <strain evidence="4">MNA4</strain>
    </source>
</reference>
<evidence type="ECO:0000313" key="4">
    <source>
        <dbReference type="Proteomes" id="UP000187550"/>
    </source>
</evidence>
<dbReference type="Proteomes" id="UP000187550">
    <property type="component" value="Unassembled WGS sequence"/>
</dbReference>
<protein>
    <submittedName>
        <fullName evidence="3">Uncharacterized conserved protein, DUF58 family, contains vWF domain</fullName>
    </submittedName>
</protein>
<dbReference type="PANTHER" id="PTHR34351">
    <property type="entry name" value="SLR1927 PROTEIN-RELATED"/>
    <property type="match status" value="1"/>
</dbReference>
<dbReference type="OrthoDB" id="9789943at2"/>
<dbReference type="AlphaFoldDB" id="A0A1U7PND3"/>
<feature type="domain" description="DUF58" evidence="2">
    <location>
        <begin position="213"/>
        <end position="330"/>
    </location>
</feature>
<dbReference type="RefSeq" id="WP_076758268.1">
    <property type="nucleotide sequence ID" value="NZ_FTPL01000002.1"/>
</dbReference>
<organism evidence="3 4">
    <name type="scientific">Edaphobacillus lindanitolerans</name>
    <dbReference type="NCBI Taxonomy" id="550447"/>
    <lineage>
        <taxon>Bacteria</taxon>
        <taxon>Bacillati</taxon>
        <taxon>Bacillota</taxon>
        <taxon>Bacilli</taxon>
        <taxon>Bacillales</taxon>
        <taxon>Bacillaceae</taxon>
        <taxon>Edaphobacillus</taxon>
    </lineage>
</organism>
<dbReference type="STRING" id="550447.SAMN05428946_1844"/>
<dbReference type="InterPro" id="IPR002881">
    <property type="entry name" value="DUF58"/>
</dbReference>
<evidence type="ECO:0000256" key="1">
    <source>
        <dbReference type="SAM" id="Phobius"/>
    </source>
</evidence>
<keyword evidence="4" id="KW-1185">Reference proteome</keyword>
<dbReference type="EMBL" id="FTPL01000002">
    <property type="protein sequence ID" value="SIT85570.1"/>
    <property type="molecule type" value="Genomic_DNA"/>
</dbReference>
<dbReference type="PANTHER" id="PTHR34351:SF2">
    <property type="entry name" value="DUF58 DOMAIN-CONTAINING PROTEIN"/>
    <property type="match status" value="1"/>
</dbReference>
<keyword evidence="1" id="KW-0472">Membrane</keyword>
<name>A0A1U7PND3_9BACI</name>
<evidence type="ECO:0000259" key="2">
    <source>
        <dbReference type="Pfam" id="PF01882"/>
    </source>
</evidence>
<feature type="transmembrane region" description="Helical" evidence="1">
    <location>
        <begin position="15"/>
        <end position="32"/>
    </location>
</feature>
<feature type="transmembrane region" description="Helical" evidence="1">
    <location>
        <begin position="38"/>
        <end position="55"/>
    </location>
</feature>
<evidence type="ECO:0000313" key="3">
    <source>
        <dbReference type="EMBL" id="SIT85570.1"/>
    </source>
</evidence>
<dbReference type="Pfam" id="PF01882">
    <property type="entry name" value="DUF58"/>
    <property type="match status" value="1"/>
</dbReference>
<keyword evidence="1" id="KW-0812">Transmembrane</keyword>